<dbReference type="OrthoDB" id="550883at2759"/>
<dbReference type="SMR" id="A0A9R0KD27"/>
<dbReference type="InterPro" id="IPR016177">
    <property type="entry name" value="DNA-bd_dom_sf"/>
</dbReference>
<dbReference type="PROSITE" id="PS51032">
    <property type="entry name" value="AP2_ERF"/>
    <property type="match status" value="1"/>
</dbReference>
<evidence type="ECO:0000256" key="7">
    <source>
        <dbReference type="ARBA" id="ARBA00023242"/>
    </source>
</evidence>
<keyword evidence="5" id="KW-0010">Activator</keyword>
<dbReference type="PANTHER" id="PTHR31241:SF62">
    <property type="entry name" value="DEHYDRATION-RESPONSIVE ELEMENT-BINDING PROTEIN 2D"/>
    <property type="match status" value="1"/>
</dbReference>
<dbReference type="AlphaFoldDB" id="A0A9R0KD27"/>
<keyword evidence="7" id="KW-0539">Nucleus</keyword>
<evidence type="ECO:0000256" key="6">
    <source>
        <dbReference type="ARBA" id="ARBA00023163"/>
    </source>
</evidence>
<reference evidence="12" key="2">
    <citation type="submission" date="2025-08" db="UniProtKB">
        <authorList>
            <consortium name="RefSeq"/>
        </authorList>
    </citation>
    <scope>IDENTIFICATION</scope>
    <source>
        <tissue evidence="12">Leaf</tissue>
    </source>
</reference>
<gene>
    <name evidence="12" type="primary">LOC110804783</name>
</gene>
<feature type="compositionally biased region" description="Basic residues" evidence="9">
    <location>
        <begin position="43"/>
        <end position="55"/>
    </location>
</feature>
<dbReference type="SMART" id="SM00380">
    <property type="entry name" value="AP2"/>
    <property type="match status" value="1"/>
</dbReference>
<dbReference type="Pfam" id="PF00847">
    <property type="entry name" value="AP2"/>
    <property type="match status" value="1"/>
</dbReference>
<dbReference type="GO" id="GO:0005634">
    <property type="term" value="C:nucleus"/>
    <property type="evidence" value="ECO:0000318"/>
    <property type="project" value="GO_Central"/>
</dbReference>
<proteinExistence type="inferred from homology"/>
<evidence type="ECO:0000256" key="9">
    <source>
        <dbReference type="SAM" id="MobiDB-lite"/>
    </source>
</evidence>
<feature type="domain" description="AP2/ERF" evidence="10">
    <location>
        <begin position="67"/>
        <end position="133"/>
    </location>
</feature>
<keyword evidence="6" id="KW-0804">Transcription</keyword>
<evidence type="ECO:0000313" key="12">
    <source>
        <dbReference type="RefSeq" id="XP_021866085.1"/>
    </source>
</evidence>
<protein>
    <submittedName>
        <fullName evidence="12">Dehydration-responsive element-binding protein 2A-like</fullName>
    </submittedName>
</protein>
<dbReference type="InterPro" id="IPR001471">
    <property type="entry name" value="AP2/ERF_dom"/>
</dbReference>
<dbReference type="GO" id="GO:0003700">
    <property type="term" value="F:DNA-binding transcription factor activity"/>
    <property type="evidence" value="ECO:0000318"/>
    <property type="project" value="GO_Central"/>
</dbReference>
<sequence>MSFGNEEQVERKKRRQDARIPVSETLAKWREKIPDDSEFGRKQNQKPKGSRRGCMRGKGGPENSSCRYRGVRQRVWGKWVAEIRKPCSREVEISGSKVRRLWLGTFSTAIEAARAYDEAARVLYGPSAFLNFPDNGSVSTGGSSVNSVMTCSLAECDDEDDPNFLEAEGTNMAKDAATKEGFDDLQRMPDSFADVKKEQDEAISARDWKDLLVESMDGVAIEHSSSRDCGDDLSSPDMVYGSWQQQDIGSTDLDDATGLINFNGDSVDYEDFTEFINFDGDSFDFGDVTDLIYFDRDIDNQKW</sequence>
<name>A0A9R0KD27_SPIOL</name>
<comment type="subcellular location">
    <subcellularLocation>
        <location evidence="1">Nucleus</location>
    </subcellularLocation>
</comment>
<evidence type="ECO:0000256" key="1">
    <source>
        <dbReference type="ARBA" id="ARBA00004123"/>
    </source>
</evidence>
<feature type="region of interest" description="Disordered" evidence="9">
    <location>
        <begin position="1"/>
        <end position="65"/>
    </location>
</feature>
<dbReference type="CDD" id="cd00018">
    <property type="entry name" value="AP2"/>
    <property type="match status" value="1"/>
</dbReference>
<dbReference type="PRINTS" id="PR00367">
    <property type="entry name" value="ETHRSPELEMNT"/>
</dbReference>
<dbReference type="FunFam" id="3.30.730.10:FF:000001">
    <property type="entry name" value="Ethylene-responsive transcription factor 2"/>
    <property type="match status" value="1"/>
</dbReference>
<dbReference type="GO" id="GO:0045893">
    <property type="term" value="P:positive regulation of DNA-templated transcription"/>
    <property type="evidence" value="ECO:0000318"/>
    <property type="project" value="GO_Central"/>
</dbReference>
<feature type="compositionally biased region" description="Basic and acidic residues" evidence="9">
    <location>
        <begin position="27"/>
        <end position="41"/>
    </location>
</feature>
<comment type="similarity">
    <text evidence="8">Belongs to the AP2/ERF transcription factor family. ERF subfamily.</text>
</comment>
<dbReference type="SUPFAM" id="SSF54171">
    <property type="entry name" value="DNA-binding domain"/>
    <property type="match status" value="1"/>
</dbReference>
<dbReference type="GO" id="GO:0006950">
    <property type="term" value="P:response to stress"/>
    <property type="evidence" value="ECO:0000318"/>
    <property type="project" value="GO_Central"/>
</dbReference>
<keyword evidence="4" id="KW-0238">DNA-binding</keyword>
<dbReference type="PANTHER" id="PTHR31241">
    <property type="entry name" value="DEHYDRATION-RESPONSIVE ELEMENT-BINDING PROTEIN 2C"/>
    <property type="match status" value="1"/>
</dbReference>
<evidence type="ECO:0000259" key="10">
    <source>
        <dbReference type="PROSITE" id="PS51032"/>
    </source>
</evidence>
<keyword evidence="11" id="KW-1185">Reference proteome</keyword>
<dbReference type="GeneID" id="110804783"/>
<dbReference type="KEGG" id="soe:110804783"/>
<reference evidence="11" key="1">
    <citation type="journal article" date="2021" name="Nat. Commun.">
        <title>Genomic analyses provide insights into spinach domestication and the genetic basis of agronomic traits.</title>
        <authorList>
            <person name="Cai X."/>
            <person name="Sun X."/>
            <person name="Xu C."/>
            <person name="Sun H."/>
            <person name="Wang X."/>
            <person name="Ge C."/>
            <person name="Zhang Z."/>
            <person name="Wang Q."/>
            <person name="Fei Z."/>
            <person name="Jiao C."/>
            <person name="Wang Q."/>
        </authorList>
    </citation>
    <scope>NUCLEOTIDE SEQUENCE [LARGE SCALE GENOMIC DNA]</scope>
    <source>
        <strain evidence="11">cv. Varoflay</strain>
    </source>
</reference>
<evidence type="ECO:0000256" key="2">
    <source>
        <dbReference type="ARBA" id="ARBA00023015"/>
    </source>
</evidence>
<dbReference type="Gene3D" id="3.30.730.10">
    <property type="entry name" value="AP2/ERF domain"/>
    <property type="match status" value="1"/>
</dbReference>
<accession>A0A9R0KD27</accession>
<evidence type="ECO:0000256" key="8">
    <source>
        <dbReference type="ARBA" id="ARBA00024343"/>
    </source>
</evidence>
<dbReference type="InterPro" id="IPR036955">
    <property type="entry name" value="AP2/ERF_dom_sf"/>
</dbReference>
<evidence type="ECO:0000313" key="11">
    <source>
        <dbReference type="Proteomes" id="UP000813463"/>
    </source>
</evidence>
<organism evidence="11 12">
    <name type="scientific">Spinacia oleracea</name>
    <name type="common">Spinach</name>
    <dbReference type="NCBI Taxonomy" id="3562"/>
    <lineage>
        <taxon>Eukaryota</taxon>
        <taxon>Viridiplantae</taxon>
        <taxon>Streptophyta</taxon>
        <taxon>Embryophyta</taxon>
        <taxon>Tracheophyta</taxon>
        <taxon>Spermatophyta</taxon>
        <taxon>Magnoliopsida</taxon>
        <taxon>eudicotyledons</taxon>
        <taxon>Gunneridae</taxon>
        <taxon>Pentapetalae</taxon>
        <taxon>Caryophyllales</taxon>
        <taxon>Chenopodiaceae</taxon>
        <taxon>Chenopodioideae</taxon>
        <taxon>Anserineae</taxon>
        <taxon>Spinacia</taxon>
    </lineage>
</organism>
<dbReference type="Proteomes" id="UP000813463">
    <property type="component" value="Chromosome 6"/>
</dbReference>
<evidence type="ECO:0000256" key="5">
    <source>
        <dbReference type="ARBA" id="ARBA00023159"/>
    </source>
</evidence>
<dbReference type="GO" id="GO:0000976">
    <property type="term" value="F:transcription cis-regulatory region binding"/>
    <property type="evidence" value="ECO:0000318"/>
    <property type="project" value="GO_Central"/>
</dbReference>
<evidence type="ECO:0000256" key="4">
    <source>
        <dbReference type="ARBA" id="ARBA00023125"/>
    </source>
</evidence>
<keyword evidence="2" id="KW-0805">Transcription regulation</keyword>
<dbReference type="RefSeq" id="XP_021866085.1">
    <property type="nucleotide sequence ID" value="XM_022010393.2"/>
</dbReference>
<keyword evidence="3" id="KW-0346">Stress response</keyword>
<evidence type="ECO:0000256" key="3">
    <source>
        <dbReference type="ARBA" id="ARBA00023016"/>
    </source>
</evidence>